<keyword evidence="1" id="KW-1133">Transmembrane helix</keyword>
<dbReference type="Proteomes" id="UP001163719">
    <property type="component" value="Unassembled WGS sequence"/>
</dbReference>
<dbReference type="EMBL" id="JAPDHV010000002">
    <property type="protein sequence ID" value="MCW3160404.1"/>
    <property type="molecule type" value="Genomic_DNA"/>
</dbReference>
<proteinExistence type="predicted"/>
<evidence type="ECO:0008006" key="4">
    <source>
        <dbReference type="Google" id="ProtNLM"/>
    </source>
</evidence>
<protein>
    <recommendedName>
        <fullName evidence="4">SGNH/GDSL hydrolase family protein</fullName>
    </recommendedName>
</protein>
<reference evidence="2" key="1">
    <citation type="submission" date="2022-10" db="EMBL/GenBank/DDBJ databases">
        <title>Chryseobacterium babae sp. nov. isolated from the gut of the beetle Oryctes rhinoceros, and Chryseobacterium kimseyorum sp. nov., isolated from a stick insect rearing cage.</title>
        <authorList>
            <person name="Shelomi M."/>
            <person name="Han C.-J."/>
            <person name="Chen W.-M."/>
            <person name="Chen H.-K."/>
            <person name="Liaw S.-J."/>
            <person name="Muhle E."/>
            <person name="Clermont D."/>
        </authorList>
    </citation>
    <scope>NUCLEOTIDE SEQUENCE</scope>
    <source>
        <strain evidence="2">WLa1L2M3</strain>
    </source>
</reference>
<feature type="transmembrane region" description="Helical" evidence="1">
    <location>
        <begin position="7"/>
        <end position="25"/>
    </location>
</feature>
<accession>A0ABT3HKT5</accession>
<sequence>MKRFLSILSLFIVIMFIIGLIKLAFSPNSNYSYPFLNAKLEYLKKHPEYNLYFIGSSKINDQIDCKLIDENIKGLKSYNLGANAGFNLENFQTLEYVLENSSFKPKYIVLELQDKINITKLNLKTERSFGAFNFENTVFASKFQKEEGNYKQIALSWASFILNVFHFNKHSDERAVENAHNRMIDENQGFSPLEYSVVKRTEEKELKKVIQDRLNRYHQDKEAHKPNKALVDKINGLAEKCKKRNIQLIMFIPGPAEPDAKKLEAYKNAFKVPVISLINPAEHPEFHLYENRWDYGHLNEKGSKILSQKTVPQLKRILKLE</sequence>
<evidence type="ECO:0000256" key="1">
    <source>
        <dbReference type="SAM" id="Phobius"/>
    </source>
</evidence>
<keyword evidence="3" id="KW-1185">Reference proteome</keyword>
<comment type="caution">
    <text evidence="2">The sequence shown here is derived from an EMBL/GenBank/DDBJ whole genome shotgun (WGS) entry which is preliminary data.</text>
</comment>
<keyword evidence="1" id="KW-0472">Membrane</keyword>
<evidence type="ECO:0000313" key="2">
    <source>
        <dbReference type="EMBL" id="MCW3160404.1"/>
    </source>
</evidence>
<keyword evidence="1" id="KW-0812">Transmembrane</keyword>
<evidence type="ECO:0000313" key="3">
    <source>
        <dbReference type="Proteomes" id="UP001163719"/>
    </source>
</evidence>
<dbReference type="RefSeq" id="WP_264742363.1">
    <property type="nucleotide sequence ID" value="NZ_JAPDHV010000002.1"/>
</dbReference>
<organism evidence="2 3">
    <name type="scientific">Chryseobacterium oryctis</name>
    <dbReference type="NCBI Taxonomy" id="2952618"/>
    <lineage>
        <taxon>Bacteria</taxon>
        <taxon>Pseudomonadati</taxon>
        <taxon>Bacteroidota</taxon>
        <taxon>Flavobacteriia</taxon>
        <taxon>Flavobacteriales</taxon>
        <taxon>Weeksellaceae</taxon>
        <taxon>Chryseobacterium group</taxon>
        <taxon>Chryseobacterium</taxon>
    </lineage>
</organism>
<name>A0ABT3HKT5_9FLAO</name>
<gene>
    <name evidence="2" type="ORF">OH806_03895</name>
</gene>